<dbReference type="EMBL" id="JABZXL010000019">
    <property type="protein sequence ID" value="MBF1659561.1"/>
    <property type="molecule type" value="Genomic_DNA"/>
</dbReference>
<name>A0A930L643_9MICC</name>
<feature type="transmembrane region" description="Helical" evidence="1">
    <location>
        <begin position="38"/>
        <end position="60"/>
    </location>
</feature>
<dbReference type="InterPro" id="IPR001646">
    <property type="entry name" value="5peptide_repeat"/>
</dbReference>
<keyword evidence="1" id="KW-0472">Membrane</keyword>
<dbReference type="Pfam" id="PF13576">
    <property type="entry name" value="Pentapeptide_3"/>
    <property type="match status" value="2"/>
</dbReference>
<comment type="caution">
    <text evidence="2">The sequence shown here is derived from an EMBL/GenBank/DDBJ whole genome shotgun (WGS) entry which is preliminary data.</text>
</comment>
<evidence type="ECO:0000256" key="1">
    <source>
        <dbReference type="SAM" id="Phobius"/>
    </source>
</evidence>
<reference evidence="2" key="1">
    <citation type="submission" date="2020-04" db="EMBL/GenBank/DDBJ databases">
        <title>Deep metagenomics examines the oral microbiome during advanced dental caries in children, revealing novel taxa and co-occurrences with host molecules.</title>
        <authorList>
            <person name="Baker J.L."/>
            <person name="Morton J.T."/>
            <person name="Dinis M."/>
            <person name="Alvarez R."/>
            <person name="Tran N.C."/>
            <person name="Knight R."/>
            <person name="Edlund A."/>
        </authorList>
    </citation>
    <scope>NUCLEOTIDE SEQUENCE</scope>
    <source>
        <strain evidence="2">JCVI_29_bin.11</strain>
    </source>
</reference>
<dbReference type="AlphaFoldDB" id="A0A930L643"/>
<feature type="transmembrane region" description="Helical" evidence="1">
    <location>
        <begin position="6"/>
        <end position="26"/>
    </location>
</feature>
<gene>
    <name evidence="2" type="ORF">HXO58_06980</name>
</gene>
<keyword evidence="1" id="KW-1133">Transmembrane helix</keyword>
<sequence length="554" mass="60090">MHLAPSTAWAWLISCAVVILLFPLAAQFGNLKGKLSSFHTWVWAIALLGIVTAGFIPFTFDTDITHFEVQPFIFFITGTLLGVLFLGEFHRLSGLNKQEHTQRVHAERRTRYSKAVEQLAYPNPAVRASALSALAGLVDEWLADEQLSVETRQKEGQVIVNALCAYVRSPFARAFKADAFESDTPPANYAGDFATDLAAFRGEQDVRRSVFVEMSKRSSTLAENEKGEVAVVPGAWSGFEFDFSRAVVFYPLDGLTIENANFSAAKFSNGSDFSGVAFVGTVDFSRATFGEITGFGDATFTGDTNFTRAVFDQDARFSDVTFMGTADFSNACFAGDAVFHWVSFNANADFREASFGGYADFRDATFAADAGFSGASFEGNAGFFRSSFGGNASFFRTDFAGVTEFREAVFEGHAGFNAATFYGDAHFSRATFEGLVGFRDAAFEAGAEFYGASFVQTADFCDVSFTKSPPLFAAKNVESGEVYRARFAALSAGSGSTGQEAHNFAVYEGNHPIPLGTAGLNGVGYRIPVGAVLFDPTSWDERQKEYTRLSEPAQ</sequence>
<dbReference type="Proteomes" id="UP000713964">
    <property type="component" value="Unassembled WGS sequence"/>
</dbReference>
<feature type="transmembrane region" description="Helical" evidence="1">
    <location>
        <begin position="72"/>
        <end position="89"/>
    </location>
</feature>
<organism evidence="2 3">
    <name type="scientific">Rothia mucilaginosa</name>
    <dbReference type="NCBI Taxonomy" id="43675"/>
    <lineage>
        <taxon>Bacteria</taxon>
        <taxon>Bacillati</taxon>
        <taxon>Actinomycetota</taxon>
        <taxon>Actinomycetes</taxon>
        <taxon>Micrococcales</taxon>
        <taxon>Micrococcaceae</taxon>
        <taxon>Rothia</taxon>
    </lineage>
</organism>
<keyword evidence="1" id="KW-0812">Transmembrane</keyword>
<protein>
    <submittedName>
        <fullName evidence="2">Pentapeptide repeat-containing protein</fullName>
    </submittedName>
</protein>
<accession>A0A930L643</accession>
<evidence type="ECO:0000313" key="3">
    <source>
        <dbReference type="Proteomes" id="UP000713964"/>
    </source>
</evidence>
<proteinExistence type="predicted"/>
<evidence type="ECO:0000313" key="2">
    <source>
        <dbReference type="EMBL" id="MBF1659561.1"/>
    </source>
</evidence>